<accession>A0A212J1E6</accession>
<dbReference type="Gene3D" id="2.60.40.3140">
    <property type="match status" value="1"/>
</dbReference>
<dbReference type="AlphaFoldDB" id="A0A212J1E6"/>
<protein>
    <submittedName>
        <fullName evidence="3">Uncharacterized protein</fullName>
    </submittedName>
</protein>
<sequence length="654" mass="76405">MKKTITASILFIISIISGYSQVNYSQEFGKVTQYEMSMSQYEQDKDAEAVVIYDLGDYYFRPDETRGFLLSMERKVKIKILKQAGTKYANFEIPYYSENREWESIEKIEAITYNMEGGQLTKTILDPKNIYEEKVSNNLSIKKVALADVREGSVIEYKYLITTPYFFNMRKWDFQKKIPVVYSKLKYKAIPYYEYTYILRSINKFDEYKATPLNDEIRFGHLVYKEMQYEFGLKNLPAFKDEEYITSEQDYLISLYFQLSKIYYPRGGSKEIMTTWPAMCDDFLKDNDFGKYIKNSEKEGKKILPTLDIASKTPLEQVEAITKYVKEKYNWNGNYGKLSEYSVSDFIKKQTGNVANINLFLTGLLRSAGLEAYPIILSTRKNGSISLSHPFQQFFNYTIVLVRIGEKIYYLDATEPLLYYSDLPERCLNVNGLVVKPKSEEWVSIRQKELSISQKNFILDIIPEESKMNVKARFAGRGQKAYNYRSTYLGKTENLQKELKSNNNIDVKGDINIDENDDLDKPFVFSFAFDASVENLSDKLFIHPFCNLSISDNPFKQTKRTLPVDMIYMQSDFYRSEINIPEGYKINYLPSPYIVDDNLVSIQYTVQKENNKIIINAGYTLKQNIYQPQNYISLKMSFAEAIKRFSEMVILEKE</sequence>
<feature type="domain" description="Transglutaminase-like" evidence="1">
    <location>
        <begin position="311"/>
        <end position="381"/>
    </location>
</feature>
<dbReference type="InterPro" id="IPR002931">
    <property type="entry name" value="Transglutaminase-like"/>
</dbReference>
<dbReference type="InterPro" id="IPR024618">
    <property type="entry name" value="DUF3857"/>
</dbReference>
<proteinExistence type="predicted"/>
<dbReference type="Gene3D" id="3.10.620.30">
    <property type="match status" value="1"/>
</dbReference>
<dbReference type="EMBL" id="FLUL01000001">
    <property type="protein sequence ID" value="SBV93250.1"/>
    <property type="molecule type" value="Genomic_DNA"/>
</dbReference>
<evidence type="ECO:0000259" key="2">
    <source>
        <dbReference type="Pfam" id="PF12969"/>
    </source>
</evidence>
<reference evidence="3" key="1">
    <citation type="submission" date="2016-04" db="EMBL/GenBank/DDBJ databases">
        <authorList>
            <person name="Evans L.H."/>
            <person name="Alamgir A."/>
            <person name="Owens N."/>
            <person name="Weber N.D."/>
            <person name="Virtaneva K."/>
            <person name="Barbian K."/>
            <person name="Babar A."/>
            <person name="Rosenke K."/>
        </authorList>
    </citation>
    <scope>NUCLEOTIDE SEQUENCE</scope>
    <source>
        <strain evidence="3">86-2</strain>
    </source>
</reference>
<dbReference type="Pfam" id="PF01841">
    <property type="entry name" value="Transglut_core"/>
    <property type="match status" value="1"/>
</dbReference>
<organism evidence="3">
    <name type="scientific">uncultured Dysgonomonas sp</name>
    <dbReference type="NCBI Taxonomy" id="206096"/>
    <lineage>
        <taxon>Bacteria</taxon>
        <taxon>Pseudomonadati</taxon>
        <taxon>Bacteroidota</taxon>
        <taxon>Bacteroidia</taxon>
        <taxon>Bacteroidales</taxon>
        <taxon>Dysgonomonadaceae</taxon>
        <taxon>Dysgonomonas</taxon>
        <taxon>environmental samples</taxon>
    </lineage>
</organism>
<dbReference type="Pfam" id="PF12969">
    <property type="entry name" value="DUF3857"/>
    <property type="match status" value="1"/>
</dbReference>
<evidence type="ECO:0000313" key="3">
    <source>
        <dbReference type="EMBL" id="SBV93250.1"/>
    </source>
</evidence>
<evidence type="ECO:0000259" key="1">
    <source>
        <dbReference type="Pfam" id="PF01841"/>
    </source>
</evidence>
<dbReference type="Gene3D" id="2.60.120.1130">
    <property type="match status" value="1"/>
</dbReference>
<gene>
    <name evidence="3" type="ORF">KL86DYS2_10507</name>
</gene>
<name>A0A212J1E6_9BACT</name>
<feature type="domain" description="DUF3857" evidence="2">
    <location>
        <begin position="74"/>
        <end position="189"/>
    </location>
</feature>
<dbReference type="RefSeq" id="WP_296946833.1">
    <property type="nucleotide sequence ID" value="NZ_LT599021.1"/>
</dbReference>